<dbReference type="PROSITE" id="PS50801">
    <property type="entry name" value="STAS"/>
    <property type="match status" value="1"/>
</dbReference>
<evidence type="ECO:0000256" key="2">
    <source>
        <dbReference type="ARBA" id="ARBA00022692"/>
    </source>
</evidence>
<evidence type="ECO:0000256" key="5">
    <source>
        <dbReference type="SAM" id="Phobius"/>
    </source>
</evidence>
<evidence type="ECO:0000256" key="1">
    <source>
        <dbReference type="ARBA" id="ARBA00004141"/>
    </source>
</evidence>
<keyword evidence="2 5" id="KW-0812">Transmembrane</keyword>
<evidence type="ECO:0000313" key="7">
    <source>
        <dbReference type="EMBL" id="SVA04016.1"/>
    </source>
</evidence>
<dbReference type="CDD" id="cd07042">
    <property type="entry name" value="STAS_SulP_like_sulfate_transporter"/>
    <property type="match status" value="1"/>
</dbReference>
<dbReference type="GO" id="GO:0055085">
    <property type="term" value="P:transmembrane transport"/>
    <property type="evidence" value="ECO:0007669"/>
    <property type="project" value="InterPro"/>
</dbReference>
<sequence>MSKIPSIVRFLPILNWGSRYNKDTFTEDGVAAIVVAIILIPQSLAYALLAGMPAETGLYASIFGLTIYTLFGTSNTLSVAPVAVISLMTAVALDRLSLGSEGEYIAAAVILAFTSGLVLMIFGFLRLGFMANFLSHPVISAFITASALIIGLSQVQHFLGVEVSGTNIIELSTALMLSVSKTNLVTLTLGIGALLLIIWSKRALGKGLIALGLKPHIATIFSKSGPLLVAFITSCLTYFLSLDQQDVQILGYVEGGLPTIHPPKFSPELIESLLGSAILISIIAFVESVSVAQSLAARRRESIELNQELIGLGAANLGASFGGGFPIAGGFSRSVVNFEAGAATPASGLIAALLIMIVTLFFAPILYWLPKVCLAAIIVVAVYSLIDFSVLKRSWIYSKADFTAVFLTLIITLTVGVEAGIGAGVGSSILIHLYKTSQPHIAVIGRVKGTEHFRNVNRHKVETFEELLSIRIDESLYFANSRYLEEFIFNLVAQRPKLKHVILMCTAVNKIDLSALESLEKIANTLHVADIKLHLSEVKGPIMDKLAATDFFNHLSGNNYLSHNQAVEDLRKSEPLYSEPKTHL</sequence>
<accession>A0A381SJ42</accession>
<dbReference type="NCBIfam" id="TIGR00815">
    <property type="entry name" value="sulP"/>
    <property type="match status" value="1"/>
</dbReference>
<dbReference type="Pfam" id="PF01740">
    <property type="entry name" value="STAS"/>
    <property type="match status" value="1"/>
</dbReference>
<dbReference type="GO" id="GO:0016020">
    <property type="term" value="C:membrane"/>
    <property type="evidence" value="ECO:0007669"/>
    <property type="project" value="UniProtKB-SubCell"/>
</dbReference>
<dbReference type="PANTHER" id="PTHR11814">
    <property type="entry name" value="SULFATE TRANSPORTER"/>
    <property type="match status" value="1"/>
</dbReference>
<dbReference type="SUPFAM" id="SSF52091">
    <property type="entry name" value="SpoIIaa-like"/>
    <property type="match status" value="1"/>
</dbReference>
<dbReference type="InterPro" id="IPR002645">
    <property type="entry name" value="STAS_dom"/>
</dbReference>
<dbReference type="Gene3D" id="3.30.750.24">
    <property type="entry name" value="STAS domain"/>
    <property type="match status" value="1"/>
</dbReference>
<feature type="transmembrane region" description="Helical" evidence="5">
    <location>
        <begin position="372"/>
        <end position="391"/>
    </location>
</feature>
<dbReference type="Pfam" id="PF00916">
    <property type="entry name" value="Sulfate_transp"/>
    <property type="match status" value="1"/>
</dbReference>
<feature type="transmembrane region" description="Helical" evidence="5">
    <location>
        <begin position="220"/>
        <end position="240"/>
    </location>
</feature>
<comment type="subcellular location">
    <subcellularLocation>
        <location evidence="1">Membrane</location>
        <topology evidence="1">Multi-pass membrane protein</topology>
    </subcellularLocation>
</comment>
<dbReference type="InterPro" id="IPR011547">
    <property type="entry name" value="SLC26A/SulP_dom"/>
</dbReference>
<name>A0A381SJ42_9ZZZZ</name>
<feature type="transmembrane region" description="Helical" evidence="5">
    <location>
        <begin position="137"/>
        <end position="155"/>
    </location>
</feature>
<feature type="transmembrane region" description="Helical" evidence="5">
    <location>
        <begin position="403"/>
        <end position="431"/>
    </location>
</feature>
<feature type="transmembrane region" description="Helical" evidence="5">
    <location>
        <begin position="273"/>
        <end position="297"/>
    </location>
</feature>
<evidence type="ECO:0000256" key="4">
    <source>
        <dbReference type="ARBA" id="ARBA00023136"/>
    </source>
</evidence>
<keyword evidence="3 5" id="KW-1133">Transmembrane helix</keyword>
<organism evidence="7">
    <name type="scientific">marine metagenome</name>
    <dbReference type="NCBI Taxonomy" id="408172"/>
    <lineage>
        <taxon>unclassified sequences</taxon>
        <taxon>metagenomes</taxon>
        <taxon>ecological metagenomes</taxon>
    </lineage>
</organism>
<feature type="domain" description="STAS" evidence="6">
    <location>
        <begin position="457"/>
        <end position="570"/>
    </location>
</feature>
<protein>
    <recommendedName>
        <fullName evidence="6">STAS domain-containing protein</fullName>
    </recommendedName>
</protein>
<evidence type="ECO:0000259" key="6">
    <source>
        <dbReference type="PROSITE" id="PS50801"/>
    </source>
</evidence>
<feature type="transmembrane region" description="Helical" evidence="5">
    <location>
        <begin position="309"/>
        <end position="328"/>
    </location>
</feature>
<reference evidence="7" key="1">
    <citation type="submission" date="2018-05" db="EMBL/GenBank/DDBJ databases">
        <authorList>
            <person name="Lanie J.A."/>
            <person name="Ng W.-L."/>
            <person name="Kazmierczak K.M."/>
            <person name="Andrzejewski T.M."/>
            <person name="Davidsen T.M."/>
            <person name="Wayne K.J."/>
            <person name="Tettelin H."/>
            <person name="Glass J.I."/>
            <person name="Rusch D."/>
            <person name="Podicherti R."/>
            <person name="Tsui H.-C.T."/>
            <person name="Winkler M.E."/>
        </authorList>
    </citation>
    <scope>NUCLEOTIDE SEQUENCE</scope>
</reference>
<feature type="transmembrane region" description="Helical" evidence="5">
    <location>
        <begin position="348"/>
        <end position="367"/>
    </location>
</feature>
<dbReference type="EMBL" id="UINC01003178">
    <property type="protein sequence ID" value="SVA04016.1"/>
    <property type="molecule type" value="Genomic_DNA"/>
</dbReference>
<dbReference type="AlphaFoldDB" id="A0A381SJ42"/>
<feature type="transmembrane region" description="Helical" evidence="5">
    <location>
        <begin position="62"/>
        <end position="92"/>
    </location>
</feature>
<feature type="transmembrane region" description="Helical" evidence="5">
    <location>
        <begin position="104"/>
        <end position="125"/>
    </location>
</feature>
<proteinExistence type="predicted"/>
<evidence type="ECO:0000256" key="3">
    <source>
        <dbReference type="ARBA" id="ARBA00022989"/>
    </source>
</evidence>
<dbReference type="InterPro" id="IPR036513">
    <property type="entry name" value="STAS_dom_sf"/>
</dbReference>
<gene>
    <name evidence="7" type="ORF">METZ01_LOCUS56870</name>
</gene>
<feature type="transmembrane region" description="Helical" evidence="5">
    <location>
        <begin position="29"/>
        <end position="50"/>
    </location>
</feature>
<dbReference type="InterPro" id="IPR001902">
    <property type="entry name" value="SLC26A/SulP_fam"/>
</dbReference>
<feature type="transmembrane region" description="Helical" evidence="5">
    <location>
        <begin position="175"/>
        <end position="199"/>
    </location>
</feature>
<keyword evidence="4 5" id="KW-0472">Membrane</keyword>